<dbReference type="SUPFAM" id="SSF46785">
    <property type="entry name" value="Winged helix' DNA-binding domain"/>
    <property type="match status" value="1"/>
</dbReference>
<evidence type="ECO:0000313" key="7">
    <source>
        <dbReference type="Proteomes" id="UP000562984"/>
    </source>
</evidence>
<evidence type="ECO:0000256" key="2">
    <source>
        <dbReference type="ARBA" id="ARBA00023015"/>
    </source>
</evidence>
<dbReference type="PANTHER" id="PTHR30346:SF17">
    <property type="entry name" value="LYSR FAMILY TRANSCRIPTIONAL REGULATOR"/>
    <property type="match status" value="1"/>
</dbReference>
<evidence type="ECO:0000313" key="6">
    <source>
        <dbReference type="EMBL" id="NNG34244.1"/>
    </source>
</evidence>
<dbReference type="Gene3D" id="1.10.10.10">
    <property type="entry name" value="Winged helix-like DNA-binding domain superfamily/Winged helix DNA-binding domain"/>
    <property type="match status" value="1"/>
</dbReference>
<dbReference type="Gene3D" id="3.40.190.10">
    <property type="entry name" value="Periplasmic binding protein-like II"/>
    <property type="match status" value="2"/>
</dbReference>
<evidence type="ECO:0000256" key="4">
    <source>
        <dbReference type="ARBA" id="ARBA00023163"/>
    </source>
</evidence>
<dbReference type="SUPFAM" id="SSF53850">
    <property type="entry name" value="Periplasmic binding protein-like II"/>
    <property type="match status" value="1"/>
</dbReference>
<name>A0A848ZZK3_9ACTN</name>
<reference evidence="6 7" key="1">
    <citation type="submission" date="2020-05" db="EMBL/GenBank/DDBJ databases">
        <title>Nakamurella sp. DB0629 isolated from air conditioner.</title>
        <authorList>
            <person name="Kim D.H."/>
            <person name="Kim D.-U."/>
        </authorList>
    </citation>
    <scope>NUCLEOTIDE SEQUENCE [LARGE SCALE GENOMIC DNA]</scope>
    <source>
        <strain evidence="6 7">DB0629</strain>
    </source>
</reference>
<keyword evidence="3" id="KW-0238">DNA-binding</keyword>
<dbReference type="AlphaFoldDB" id="A0A848ZZK3"/>
<dbReference type="GO" id="GO:0003677">
    <property type="term" value="F:DNA binding"/>
    <property type="evidence" value="ECO:0007669"/>
    <property type="project" value="UniProtKB-KW"/>
</dbReference>
<dbReference type="Proteomes" id="UP000562984">
    <property type="component" value="Unassembled WGS sequence"/>
</dbReference>
<dbReference type="GO" id="GO:0003700">
    <property type="term" value="F:DNA-binding transcription factor activity"/>
    <property type="evidence" value="ECO:0007669"/>
    <property type="project" value="InterPro"/>
</dbReference>
<evidence type="ECO:0000256" key="1">
    <source>
        <dbReference type="ARBA" id="ARBA00009437"/>
    </source>
</evidence>
<keyword evidence="7" id="KW-1185">Reference proteome</keyword>
<gene>
    <name evidence="6" type="ORF">HKD39_00615</name>
</gene>
<dbReference type="PRINTS" id="PR00039">
    <property type="entry name" value="HTHLYSR"/>
</dbReference>
<proteinExistence type="inferred from homology"/>
<keyword evidence="2" id="KW-0805">Transcription regulation</keyword>
<dbReference type="EMBL" id="JABEND010000001">
    <property type="protein sequence ID" value="NNG34244.1"/>
    <property type="molecule type" value="Genomic_DNA"/>
</dbReference>
<dbReference type="FunFam" id="1.10.10.10:FF:000001">
    <property type="entry name" value="LysR family transcriptional regulator"/>
    <property type="match status" value="1"/>
</dbReference>
<dbReference type="Pfam" id="PF00126">
    <property type="entry name" value="HTH_1"/>
    <property type="match status" value="1"/>
</dbReference>
<organism evidence="6 7">
    <name type="scientific">Nakamurella aerolata</name>
    <dbReference type="NCBI Taxonomy" id="1656892"/>
    <lineage>
        <taxon>Bacteria</taxon>
        <taxon>Bacillati</taxon>
        <taxon>Actinomycetota</taxon>
        <taxon>Actinomycetes</taxon>
        <taxon>Nakamurellales</taxon>
        <taxon>Nakamurellaceae</taxon>
        <taxon>Nakamurella</taxon>
    </lineage>
</organism>
<dbReference type="InterPro" id="IPR036388">
    <property type="entry name" value="WH-like_DNA-bd_sf"/>
</dbReference>
<dbReference type="InterPro" id="IPR005119">
    <property type="entry name" value="LysR_subst-bd"/>
</dbReference>
<keyword evidence="4" id="KW-0804">Transcription</keyword>
<protein>
    <submittedName>
        <fullName evidence="6">LysR family transcriptional regulator</fullName>
    </submittedName>
</protein>
<dbReference type="InterPro" id="IPR000847">
    <property type="entry name" value="LysR_HTH_N"/>
</dbReference>
<accession>A0A848ZZK3</accession>
<sequence length="309" mass="33887">MELRQLRYFLQVADQLHFGRAAERLRVAPSAVSQQVSRLERELGVPLLDRSHRTVRLTDAGERFRPLAQQVLDAETTAVAEMRALSGRQERLVRLGTSAGLGARVSELVHSCQRADPPITLQLNYSDVSTRLHQVRSGTLDAAVVRGDSRATDEFDFTHVWTDELLVALPSAHPLAGRRRIPFGELAGLPLRIAPAHHNPDLYQAVQQAAAVSGFEPVIAGEFGAALHEAFAELAIGPPSWTVFYASHADTLAIPGVAFRPVEVGKKARPLSLATFVVTDGNRRLSGVLADFLQRCRELGRRAEPRHAD</sequence>
<dbReference type="PROSITE" id="PS50931">
    <property type="entry name" value="HTH_LYSR"/>
    <property type="match status" value="1"/>
</dbReference>
<evidence type="ECO:0000256" key="3">
    <source>
        <dbReference type="ARBA" id="ARBA00023125"/>
    </source>
</evidence>
<dbReference type="Pfam" id="PF03466">
    <property type="entry name" value="LysR_substrate"/>
    <property type="match status" value="1"/>
</dbReference>
<dbReference type="PANTHER" id="PTHR30346">
    <property type="entry name" value="TRANSCRIPTIONAL DUAL REGULATOR HCAR-RELATED"/>
    <property type="match status" value="1"/>
</dbReference>
<comment type="similarity">
    <text evidence="1">Belongs to the LysR transcriptional regulatory family.</text>
</comment>
<feature type="domain" description="HTH lysR-type" evidence="5">
    <location>
        <begin position="1"/>
        <end position="58"/>
    </location>
</feature>
<dbReference type="GO" id="GO:0032993">
    <property type="term" value="C:protein-DNA complex"/>
    <property type="evidence" value="ECO:0007669"/>
    <property type="project" value="TreeGrafter"/>
</dbReference>
<dbReference type="InterPro" id="IPR036390">
    <property type="entry name" value="WH_DNA-bd_sf"/>
</dbReference>
<comment type="caution">
    <text evidence="6">The sequence shown here is derived from an EMBL/GenBank/DDBJ whole genome shotgun (WGS) entry which is preliminary data.</text>
</comment>
<evidence type="ECO:0000259" key="5">
    <source>
        <dbReference type="PROSITE" id="PS50931"/>
    </source>
</evidence>